<dbReference type="InterPro" id="IPR036890">
    <property type="entry name" value="HATPase_C_sf"/>
</dbReference>
<keyword evidence="2" id="KW-1133">Transmembrane helix</keyword>
<dbReference type="Gene3D" id="3.30.565.10">
    <property type="entry name" value="Histidine kinase-like ATPase, C-terminal domain"/>
    <property type="match status" value="1"/>
</dbReference>
<evidence type="ECO:0000256" key="1">
    <source>
        <dbReference type="SAM" id="Coils"/>
    </source>
</evidence>
<evidence type="ECO:0000313" key="4">
    <source>
        <dbReference type="EMBL" id="UWP60658.1"/>
    </source>
</evidence>
<dbReference type="InterPro" id="IPR032834">
    <property type="entry name" value="NatK-like_C"/>
</dbReference>
<feature type="transmembrane region" description="Helical" evidence="2">
    <location>
        <begin position="62"/>
        <end position="78"/>
    </location>
</feature>
<feature type="transmembrane region" description="Helical" evidence="2">
    <location>
        <begin position="119"/>
        <end position="137"/>
    </location>
</feature>
<feature type="transmembrane region" description="Helical" evidence="2">
    <location>
        <begin position="183"/>
        <end position="204"/>
    </location>
</feature>
<keyword evidence="1" id="KW-0175">Coiled coil</keyword>
<protein>
    <submittedName>
        <fullName evidence="4">GHKL domain-containing protein</fullName>
    </submittedName>
</protein>
<keyword evidence="5" id="KW-1185">Reference proteome</keyword>
<evidence type="ECO:0000256" key="2">
    <source>
        <dbReference type="SAM" id="Phobius"/>
    </source>
</evidence>
<keyword evidence="2" id="KW-0812">Transmembrane</keyword>
<dbReference type="CDD" id="cd16935">
    <property type="entry name" value="HATPase_AgrC-ComD-like"/>
    <property type="match status" value="1"/>
</dbReference>
<dbReference type="Pfam" id="PF14501">
    <property type="entry name" value="HATPase_c_5"/>
    <property type="match status" value="1"/>
</dbReference>
<keyword evidence="2" id="KW-0472">Membrane</keyword>
<organism evidence="4 5">
    <name type="scientific">Ruminococcus gauvreauii</name>
    <dbReference type="NCBI Taxonomy" id="438033"/>
    <lineage>
        <taxon>Bacteria</taxon>
        <taxon>Bacillati</taxon>
        <taxon>Bacillota</taxon>
        <taxon>Clostridia</taxon>
        <taxon>Eubacteriales</taxon>
        <taxon>Oscillospiraceae</taxon>
        <taxon>Ruminococcus</taxon>
    </lineage>
</organism>
<dbReference type="PANTHER" id="PTHR40448">
    <property type="entry name" value="TWO-COMPONENT SENSOR HISTIDINE KINASE"/>
    <property type="match status" value="1"/>
</dbReference>
<proteinExistence type="predicted"/>
<name>A0ABY5VKG5_9FIRM</name>
<feature type="transmembrane region" description="Helical" evidence="2">
    <location>
        <begin position="158"/>
        <end position="177"/>
    </location>
</feature>
<dbReference type="EMBL" id="CP102290">
    <property type="protein sequence ID" value="UWP60658.1"/>
    <property type="molecule type" value="Genomic_DNA"/>
</dbReference>
<feature type="coiled-coil region" evidence="1">
    <location>
        <begin position="223"/>
        <end position="257"/>
    </location>
</feature>
<reference evidence="4" key="1">
    <citation type="journal article" date="2022" name="Cell">
        <title>Design, construction, and in vivo augmentation of a complex gut microbiome.</title>
        <authorList>
            <person name="Cheng A.G."/>
            <person name="Ho P.Y."/>
            <person name="Aranda-Diaz A."/>
            <person name="Jain S."/>
            <person name="Yu F.B."/>
            <person name="Meng X."/>
            <person name="Wang M."/>
            <person name="Iakiviak M."/>
            <person name="Nagashima K."/>
            <person name="Zhao A."/>
            <person name="Murugkar P."/>
            <person name="Patil A."/>
            <person name="Atabakhsh K."/>
            <person name="Weakley A."/>
            <person name="Yan J."/>
            <person name="Brumbaugh A.R."/>
            <person name="Higginbottom S."/>
            <person name="Dimas A."/>
            <person name="Shiver A.L."/>
            <person name="Deutschbauer A."/>
            <person name="Neff N."/>
            <person name="Sonnenburg J.L."/>
            <person name="Huang K.C."/>
            <person name="Fischbach M.A."/>
        </authorList>
    </citation>
    <scope>NUCLEOTIDE SEQUENCE</scope>
    <source>
        <strain evidence="4">DSM 19829</strain>
    </source>
</reference>
<accession>A0ABY5VKG5</accession>
<dbReference type="RefSeq" id="WP_028530423.1">
    <property type="nucleotide sequence ID" value="NZ_CABLBR010000002.1"/>
</dbReference>
<feature type="transmembrane region" description="Helical" evidence="2">
    <location>
        <begin position="37"/>
        <end position="56"/>
    </location>
</feature>
<evidence type="ECO:0000313" key="5">
    <source>
        <dbReference type="Proteomes" id="UP001060164"/>
    </source>
</evidence>
<dbReference type="Proteomes" id="UP001060164">
    <property type="component" value="Chromosome"/>
</dbReference>
<sequence>MEAIGTAARLVQFLLMLGTAVVFMRMTGAFAETRNQLWAKILIALSLIPVSSIVIFNGDIVNITYAGIWYLIVVMAGYRGRLIKKLSAVLILYPLVVAVNFLVPYVISIEYNRYPSPRWYLELCLHALLCLLAWLGIYQTFFGKIRRAGNYLTIQMWAMLDVVSLMPLFVTGYVIIITTEAQVAFSIGITVISFISNLGILYLITYMIENTKVLLENENLHQEQEYYRELEHNQKEIRRLRHDMNNHLAAVDALLEQKETEKARAYFAKLSAAAAGTNRSFCKNSLVNAVLASKYQRAEELGIDLFFNIDLGEELWMDEVDVCSLFANTLDNAMEACMQIREAQERRIELRARISGGYFSFQLENPYVNEITFCHGEYRTTKRDRRQHGLGIGKVRDIVEKYGGNLKISHQGGIFSIVAIIPKEGVNPAE</sequence>
<dbReference type="PANTHER" id="PTHR40448:SF1">
    <property type="entry name" value="TWO-COMPONENT SENSOR HISTIDINE KINASE"/>
    <property type="match status" value="1"/>
</dbReference>
<gene>
    <name evidence="4" type="ORF">NQ502_06395</name>
</gene>
<feature type="transmembrane region" description="Helical" evidence="2">
    <location>
        <begin position="6"/>
        <end position="25"/>
    </location>
</feature>
<feature type="transmembrane region" description="Helical" evidence="2">
    <location>
        <begin position="90"/>
        <end position="107"/>
    </location>
</feature>
<dbReference type="SUPFAM" id="SSF55874">
    <property type="entry name" value="ATPase domain of HSP90 chaperone/DNA topoisomerase II/histidine kinase"/>
    <property type="match status" value="1"/>
</dbReference>
<evidence type="ECO:0000259" key="3">
    <source>
        <dbReference type="Pfam" id="PF14501"/>
    </source>
</evidence>
<feature type="domain" description="Sensor histidine kinase NatK-like C-terminal" evidence="3">
    <location>
        <begin position="318"/>
        <end position="419"/>
    </location>
</feature>